<dbReference type="AlphaFoldDB" id="A0A6N8S820"/>
<organism evidence="6 7">
    <name type="scientific">Shinella kummerowiae</name>
    <dbReference type="NCBI Taxonomy" id="417745"/>
    <lineage>
        <taxon>Bacteria</taxon>
        <taxon>Pseudomonadati</taxon>
        <taxon>Pseudomonadota</taxon>
        <taxon>Alphaproteobacteria</taxon>
        <taxon>Hyphomicrobiales</taxon>
        <taxon>Rhizobiaceae</taxon>
        <taxon>Shinella</taxon>
    </lineage>
</organism>
<reference evidence="6 7" key="1">
    <citation type="submission" date="2019-12" db="EMBL/GenBank/DDBJ databases">
        <title>Shinella kummerowiae sp. nov., a symbiotic bacterium isolated from root nodules of the herbal legume Kummerowia stipulacea.</title>
        <authorList>
            <person name="Gao J."/>
        </authorList>
    </citation>
    <scope>NUCLEOTIDE SEQUENCE [LARGE SCALE GENOMIC DNA]</scope>
    <source>
        <strain evidence="6 7">CCBAU 25048</strain>
    </source>
</reference>
<keyword evidence="2" id="KW-0808">Transferase</keyword>
<dbReference type="RefSeq" id="WP_160857546.1">
    <property type="nucleotide sequence ID" value="NZ_WUMK01000002.1"/>
</dbReference>
<dbReference type="OrthoDB" id="9786272at2"/>
<dbReference type="GO" id="GO:0016301">
    <property type="term" value="F:kinase activity"/>
    <property type="evidence" value="ECO:0007669"/>
    <property type="project" value="UniProtKB-KW"/>
</dbReference>
<feature type="domain" description="Carbohydrate kinase FGGY N-terminal" evidence="4">
    <location>
        <begin position="8"/>
        <end position="242"/>
    </location>
</feature>
<dbReference type="InterPro" id="IPR018484">
    <property type="entry name" value="FGGY_N"/>
</dbReference>
<sequence>MTAPKTIAVVDIGKTNAKVVLVDGESFQEIAARTMPNSVVTTAPYPHFDTEKLWAFIVESLGALNRERPIDAISVTTHGATAALVGEDGDLVLPVLDYEHDGPQALADAYRAARPRFAESGTPIMPMGLNAGLQIYWQSKRFPEAFAKARHILMYAQYWTFRLTGIAASEVTSLGCHADLWEPRNGRFSSLVEGQGWTSLMPPVRKASDVLGPIRPDIAAATGLRPDVPVHCGIHDSNASLLPYVLTRKAPYAVVSTGTWVVVMAIGARSVTLDEARDTLINVNALGDPVPSSRFMGGRAFSLLGGKSGDLPAAAVAEVLERGAMLLPSLPEESGPFPGHKATWTVPRTDLSEDAAQAVIAFHLALMTATCLELIGAEGPTIVEGPFAANTAFLMMLKVAIDRPVLAGGSATGTSIGAACLAAGRAPEPVLVSIAEELPMGAAGYAARWRLLAGQG</sequence>
<evidence type="ECO:0000313" key="6">
    <source>
        <dbReference type="EMBL" id="MXN44557.1"/>
    </source>
</evidence>
<dbReference type="GO" id="GO:0005975">
    <property type="term" value="P:carbohydrate metabolic process"/>
    <property type="evidence" value="ECO:0007669"/>
    <property type="project" value="InterPro"/>
</dbReference>
<evidence type="ECO:0000256" key="3">
    <source>
        <dbReference type="ARBA" id="ARBA00022777"/>
    </source>
</evidence>
<dbReference type="Proteomes" id="UP000435802">
    <property type="component" value="Unassembled WGS sequence"/>
</dbReference>
<accession>A0A6N8S820</accession>
<dbReference type="Gene3D" id="3.30.420.40">
    <property type="match status" value="2"/>
</dbReference>
<comment type="similarity">
    <text evidence="1">Belongs to the FGGY kinase family.</text>
</comment>
<name>A0A6N8S820_9HYPH</name>
<comment type="caution">
    <text evidence="6">The sequence shown here is derived from an EMBL/GenBank/DDBJ whole genome shotgun (WGS) entry which is preliminary data.</text>
</comment>
<evidence type="ECO:0000256" key="2">
    <source>
        <dbReference type="ARBA" id="ARBA00022679"/>
    </source>
</evidence>
<keyword evidence="7" id="KW-1185">Reference proteome</keyword>
<gene>
    <name evidence="6" type="ORF">GR138_05095</name>
</gene>
<evidence type="ECO:0000259" key="5">
    <source>
        <dbReference type="Pfam" id="PF21546"/>
    </source>
</evidence>
<keyword evidence="3 6" id="KW-0418">Kinase</keyword>
<dbReference type="PANTHER" id="PTHR43095">
    <property type="entry name" value="SUGAR KINASE"/>
    <property type="match status" value="1"/>
</dbReference>
<dbReference type="InterPro" id="IPR049382">
    <property type="entry name" value="FGGY_C_2"/>
</dbReference>
<dbReference type="PANTHER" id="PTHR43095:SF5">
    <property type="entry name" value="XYLULOSE KINASE"/>
    <property type="match status" value="1"/>
</dbReference>
<dbReference type="EMBL" id="WUMK01000002">
    <property type="protein sequence ID" value="MXN44557.1"/>
    <property type="molecule type" value="Genomic_DNA"/>
</dbReference>
<protein>
    <submittedName>
        <fullName evidence="6">Carbohydrate kinase</fullName>
    </submittedName>
</protein>
<proteinExistence type="inferred from homology"/>
<dbReference type="InterPro" id="IPR050406">
    <property type="entry name" value="FGGY_Carb_Kinase"/>
</dbReference>
<evidence type="ECO:0000259" key="4">
    <source>
        <dbReference type="Pfam" id="PF00370"/>
    </source>
</evidence>
<feature type="domain" description="Carbohydrate kinase FGGY C-terminal" evidence="5">
    <location>
        <begin position="250"/>
        <end position="423"/>
    </location>
</feature>
<dbReference type="Pfam" id="PF21546">
    <property type="entry name" value="FGGY_C_2"/>
    <property type="match status" value="1"/>
</dbReference>
<dbReference type="CDD" id="cd07772">
    <property type="entry name" value="ASKHA_NBD_FGGY_NaCK-like"/>
    <property type="match status" value="1"/>
</dbReference>
<dbReference type="SUPFAM" id="SSF53067">
    <property type="entry name" value="Actin-like ATPase domain"/>
    <property type="match status" value="1"/>
</dbReference>
<dbReference type="InterPro" id="IPR043129">
    <property type="entry name" value="ATPase_NBD"/>
</dbReference>
<evidence type="ECO:0000313" key="7">
    <source>
        <dbReference type="Proteomes" id="UP000435802"/>
    </source>
</evidence>
<dbReference type="Pfam" id="PF00370">
    <property type="entry name" value="FGGY_N"/>
    <property type="match status" value="1"/>
</dbReference>
<evidence type="ECO:0000256" key="1">
    <source>
        <dbReference type="ARBA" id="ARBA00009156"/>
    </source>
</evidence>